<sequence length="257" mass="28943">MSGDDRDSSVTWIRQWDASYYCPTFKKWFYGELKLSTNALLFTHSESPLESTQVYLDFMQIKDISRATSSFIFASITVKSAYDDIHWFSSFQDRNATFIVIRHFFEASLLMKSSGQMLDSQPLFSQSTTHRTKLGTDLLNSVYDSDATLKNAASSLAQQGDQLRGLMCSMQDVHQDLTVAERITAGLQSWLGRWKVPKANKATGIILVKDSDIPDVLDMEVLYTRVLSTRVDPQTLGVCRVAAGGLSILDMKQKVHK</sequence>
<dbReference type="SUPFAM" id="SSF58038">
    <property type="entry name" value="SNARE fusion complex"/>
    <property type="match status" value="1"/>
</dbReference>
<dbReference type="Proteomes" id="UP000735302">
    <property type="component" value="Unassembled WGS sequence"/>
</dbReference>
<comment type="caution">
    <text evidence="1">The sequence shown here is derived from an EMBL/GenBank/DDBJ whole genome shotgun (WGS) entry which is preliminary data.</text>
</comment>
<gene>
    <name evidence="1" type="ORF">PoB_001003100</name>
</gene>
<evidence type="ECO:0000313" key="1">
    <source>
        <dbReference type="EMBL" id="GFN83525.1"/>
    </source>
</evidence>
<dbReference type="EMBL" id="BLXT01001203">
    <property type="protein sequence ID" value="GFN83525.1"/>
    <property type="molecule type" value="Genomic_DNA"/>
</dbReference>
<dbReference type="InterPro" id="IPR011993">
    <property type="entry name" value="PH-like_dom_sf"/>
</dbReference>
<dbReference type="Gene3D" id="2.30.29.30">
    <property type="entry name" value="Pleckstrin-homology domain (PH domain)/Phosphotyrosine-binding domain (PTB)"/>
    <property type="match status" value="1"/>
</dbReference>
<organism evidence="1 2">
    <name type="scientific">Plakobranchus ocellatus</name>
    <dbReference type="NCBI Taxonomy" id="259542"/>
    <lineage>
        <taxon>Eukaryota</taxon>
        <taxon>Metazoa</taxon>
        <taxon>Spiralia</taxon>
        <taxon>Lophotrochozoa</taxon>
        <taxon>Mollusca</taxon>
        <taxon>Gastropoda</taxon>
        <taxon>Heterobranchia</taxon>
        <taxon>Euthyneura</taxon>
        <taxon>Panpulmonata</taxon>
        <taxon>Sacoglossa</taxon>
        <taxon>Placobranchoidea</taxon>
        <taxon>Plakobranchidae</taxon>
        <taxon>Plakobranchus</taxon>
    </lineage>
</organism>
<protein>
    <submittedName>
        <fullName evidence="1">Synaptosomal-associated protein 47</fullName>
    </submittedName>
</protein>
<keyword evidence="2" id="KW-1185">Reference proteome</keyword>
<accession>A0AAV3Y8E4</accession>
<dbReference type="AlphaFoldDB" id="A0AAV3Y8E4"/>
<proteinExistence type="predicted"/>
<name>A0AAV3Y8E4_9GAST</name>
<reference evidence="1 2" key="1">
    <citation type="journal article" date="2021" name="Elife">
        <title>Chloroplast acquisition without the gene transfer in kleptoplastic sea slugs, Plakobranchus ocellatus.</title>
        <authorList>
            <person name="Maeda T."/>
            <person name="Takahashi S."/>
            <person name="Yoshida T."/>
            <person name="Shimamura S."/>
            <person name="Takaki Y."/>
            <person name="Nagai Y."/>
            <person name="Toyoda A."/>
            <person name="Suzuki Y."/>
            <person name="Arimoto A."/>
            <person name="Ishii H."/>
            <person name="Satoh N."/>
            <person name="Nishiyama T."/>
            <person name="Hasebe M."/>
            <person name="Maruyama T."/>
            <person name="Minagawa J."/>
            <person name="Obokata J."/>
            <person name="Shigenobu S."/>
        </authorList>
    </citation>
    <scope>NUCLEOTIDE SEQUENCE [LARGE SCALE GENOMIC DNA]</scope>
</reference>
<evidence type="ECO:0000313" key="2">
    <source>
        <dbReference type="Proteomes" id="UP000735302"/>
    </source>
</evidence>